<dbReference type="Pfam" id="PF21939">
    <property type="entry name" value="Gp10_C"/>
    <property type="match status" value="1"/>
</dbReference>
<gene>
    <name evidence="2" type="ORF">MBBAR_6c01170</name>
</gene>
<name>A0A1V6N322_METAZ</name>
<dbReference type="Proteomes" id="UP000191661">
    <property type="component" value="Unassembled WGS sequence"/>
</dbReference>
<proteinExistence type="predicted"/>
<protein>
    <submittedName>
        <fullName evidence="2">Putative phage tail protein</fullName>
    </submittedName>
</protein>
<dbReference type="OrthoDB" id="386167at2157"/>
<sequence length="368" mass="40296">MTNTIFHGIIIRKEGIQYKVNLDTGTQISYVANATSFNVDIGDRVVVSFIGYNNKPVITNVYNKTNNGDIDCRSVEKIIKISTSGLIDTYKIDYNKPPLESFFTVTNGQDGVDGKGYPLLTSVTSNTISGLGTYTFTVSKNQNEVSYAVGDIIKIQAINSTFVYIIGRITSYTNRTLVINVSYANNGGTFNNWNIGLSGERGELSDMVNLIYPIGSPFFSFLIDENPNIRFPGTNWVRIEENTYLVSAGPNLVGMTPTGSNNKTLTVSNLPNHNHSGSISSVSLTTNSNGSHTHKGYTNQVYQSGTNRTGFWNSGGEESASTFTQSSGEHIHSINAHGHNLTINSNGSGETFDNRPKSLAIYMWRRIN</sequence>
<evidence type="ECO:0000313" key="3">
    <source>
        <dbReference type="Proteomes" id="UP000191661"/>
    </source>
</evidence>
<dbReference type="EMBL" id="JXMW01000006">
    <property type="protein sequence ID" value="OQD59007.1"/>
    <property type="molecule type" value="Genomic_DNA"/>
</dbReference>
<evidence type="ECO:0000313" key="2">
    <source>
        <dbReference type="EMBL" id="OQD59007.1"/>
    </source>
</evidence>
<reference evidence="2 3" key="1">
    <citation type="submission" date="2014-12" db="EMBL/GenBank/DDBJ databases">
        <title>Genome sequence of Methanobrevibacter arboriphilicus DH1, DSM1125.</title>
        <authorList>
            <person name="Poehlein A."/>
            <person name="Thauer R.K."/>
            <person name="Seedorf H."/>
            <person name="Daniel R."/>
        </authorList>
    </citation>
    <scope>NUCLEOTIDE SEQUENCE [LARGE SCALE GENOMIC DNA]</scope>
    <source>
        <strain evidence="2 3">DH1</strain>
    </source>
</reference>
<keyword evidence="3" id="KW-1185">Reference proteome</keyword>
<organism evidence="2 3">
    <name type="scientific">Methanobrevibacter arboriphilus JCM 13429 = DSM 1125</name>
    <dbReference type="NCBI Taxonomy" id="1300164"/>
    <lineage>
        <taxon>Archaea</taxon>
        <taxon>Methanobacteriati</taxon>
        <taxon>Methanobacteriota</taxon>
        <taxon>Methanomada group</taxon>
        <taxon>Methanobacteria</taxon>
        <taxon>Methanobacteriales</taxon>
        <taxon>Methanobacteriaceae</taxon>
        <taxon>Methanobrevibacter</taxon>
    </lineage>
</organism>
<accession>A0A1V6N322</accession>
<dbReference type="RefSeq" id="WP_080460063.1">
    <property type="nucleotide sequence ID" value="NZ_JXMW01000006.1"/>
</dbReference>
<feature type="domain" description="Baseplate structural protein Gp10 C-terminal" evidence="1">
    <location>
        <begin position="207"/>
        <end position="367"/>
    </location>
</feature>
<dbReference type="InterPro" id="IPR053827">
    <property type="entry name" value="Gp10_C"/>
</dbReference>
<comment type="caution">
    <text evidence="2">The sequence shown here is derived from an EMBL/GenBank/DDBJ whole genome shotgun (WGS) entry which is preliminary data.</text>
</comment>
<evidence type="ECO:0000259" key="1">
    <source>
        <dbReference type="Pfam" id="PF21939"/>
    </source>
</evidence>
<dbReference type="AlphaFoldDB" id="A0A1V6N322"/>